<reference evidence="13 14" key="1">
    <citation type="submission" date="2023-11" db="EMBL/GenBank/DDBJ databases">
        <authorList>
            <person name="Okamura Y."/>
        </authorList>
    </citation>
    <scope>NUCLEOTIDE SEQUENCE [LARGE SCALE GENOMIC DNA]</scope>
</reference>
<name>A0AAV1J8J9_9NEOP</name>
<evidence type="ECO:0000256" key="6">
    <source>
        <dbReference type="ARBA" id="ARBA00022679"/>
    </source>
</evidence>
<keyword evidence="7 11" id="KW-0949">S-adenosyl-L-methionine</keyword>
<dbReference type="GO" id="GO:0141101">
    <property type="term" value="F:tRNA(Ser) (uridine(44)-2'-O-)-methyltransferase activity"/>
    <property type="evidence" value="ECO:0007669"/>
    <property type="project" value="UniProtKB-EC"/>
</dbReference>
<dbReference type="GO" id="GO:0008270">
    <property type="term" value="F:zinc ion binding"/>
    <property type="evidence" value="ECO:0007669"/>
    <property type="project" value="UniProtKB-KW"/>
</dbReference>
<dbReference type="PANTHER" id="PTHR21210:SF0">
    <property type="entry name" value="TRNA (URACIL-O(2)-)-METHYLTRANSFERASE-RELATED"/>
    <property type="match status" value="1"/>
</dbReference>
<keyword evidence="5 11" id="KW-0489">Methyltransferase</keyword>
<comment type="function">
    <text evidence="11">Adenosyl-L-methionine (AdoMet)-dependent tRNA (uracil-O(2)-)-methyltransferase.</text>
</comment>
<evidence type="ECO:0000313" key="14">
    <source>
        <dbReference type="Proteomes" id="UP001497472"/>
    </source>
</evidence>
<evidence type="ECO:0000259" key="12">
    <source>
        <dbReference type="PROSITE" id="PS50103"/>
    </source>
</evidence>
<evidence type="ECO:0000256" key="10">
    <source>
        <dbReference type="PROSITE-ProRule" id="PRU00723"/>
    </source>
</evidence>
<evidence type="ECO:0000256" key="7">
    <source>
        <dbReference type="ARBA" id="ARBA00022691"/>
    </source>
</evidence>
<dbReference type="GO" id="GO:0005737">
    <property type="term" value="C:cytoplasm"/>
    <property type="evidence" value="ECO:0007669"/>
    <property type="project" value="UniProtKB-SubCell"/>
</dbReference>
<evidence type="ECO:0000256" key="4">
    <source>
        <dbReference type="ARBA" id="ARBA00022490"/>
    </source>
</evidence>
<evidence type="ECO:0000256" key="5">
    <source>
        <dbReference type="ARBA" id="ARBA00022603"/>
    </source>
</evidence>
<dbReference type="Proteomes" id="UP001497472">
    <property type="component" value="Unassembled WGS sequence"/>
</dbReference>
<protein>
    <recommendedName>
        <fullName evidence="11">tRNA (uracil-O(2)-)-methyltransferase</fullName>
        <ecNumber evidence="11">2.1.1.211</ecNumber>
    </recommendedName>
</protein>
<dbReference type="GO" id="GO:0030488">
    <property type="term" value="P:tRNA methylation"/>
    <property type="evidence" value="ECO:0007669"/>
    <property type="project" value="UniProtKB-UniRule"/>
</dbReference>
<keyword evidence="8 11" id="KW-0819">tRNA processing</keyword>
<comment type="subcellular location">
    <subcellularLocation>
        <location evidence="2 11">Cytoplasm</location>
    </subcellularLocation>
</comment>
<evidence type="ECO:0000256" key="2">
    <source>
        <dbReference type="ARBA" id="ARBA00004496"/>
    </source>
</evidence>
<comment type="similarity">
    <text evidence="3 11">Belongs to the TRM44 family.</text>
</comment>
<keyword evidence="10" id="KW-0863">Zinc-finger</keyword>
<gene>
    <name evidence="13" type="ORF">LNINA_LOCUS4875</name>
</gene>
<dbReference type="Pfam" id="PF07757">
    <property type="entry name" value="AdoMet_MTase"/>
    <property type="match status" value="1"/>
</dbReference>
<dbReference type="InterPro" id="IPR011671">
    <property type="entry name" value="tRNA_uracil_MeTrfase"/>
</dbReference>
<organism evidence="13 14">
    <name type="scientific">Leptosia nina</name>
    <dbReference type="NCBI Taxonomy" id="320188"/>
    <lineage>
        <taxon>Eukaryota</taxon>
        <taxon>Metazoa</taxon>
        <taxon>Ecdysozoa</taxon>
        <taxon>Arthropoda</taxon>
        <taxon>Hexapoda</taxon>
        <taxon>Insecta</taxon>
        <taxon>Pterygota</taxon>
        <taxon>Neoptera</taxon>
        <taxon>Endopterygota</taxon>
        <taxon>Lepidoptera</taxon>
        <taxon>Glossata</taxon>
        <taxon>Ditrysia</taxon>
        <taxon>Papilionoidea</taxon>
        <taxon>Pieridae</taxon>
        <taxon>Pierinae</taxon>
        <taxon>Leptosia</taxon>
    </lineage>
</organism>
<dbReference type="SUPFAM" id="SSF53335">
    <property type="entry name" value="S-adenosyl-L-methionine-dependent methyltransferases"/>
    <property type="match status" value="1"/>
</dbReference>
<evidence type="ECO:0000256" key="1">
    <source>
        <dbReference type="ARBA" id="ARBA00002778"/>
    </source>
</evidence>
<keyword evidence="10" id="KW-0479">Metal-binding</keyword>
<comment type="caution">
    <text evidence="13">The sequence shown here is derived from an EMBL/GenBank/DDBJ whole genome shotgun (WGS) entry which is preliminary data.</text>
</comment>
<keyword evidence="10" id="KW-0862">Zinc</keyword>
<feature type="domain" description="C3H1-type" evidence="12">
    <location>
        <begin position="539"/>
        <end position="569"/>
    </location>
</feature>
<dbReference type="PANTHER" id="PTHR21210">
    <property type="entry name" value="TRNA (URACIL-O(2)-)-METHYLTRANSFERASE-RELATED"/>
    <property type="match status" value="1"/>
</dbReference>
<evidence type="ECO:0000256" key="3">
    <source>
        <dbReference type="ARBA" id="ARBA00009056"/>
    </source>
</evidence>
<dbReference type="InterPro" id="IPR029063">
    <property type="entry name" value="SAM-dependent_MTases_sf"/>
</dbReference>
<accession>A0AAV1J8J9</accession>
<dbReference type="EMBL" id="CAVLEF010000006">
    <property type="protein sequence ID" value="CAK1545193.1"/>
    <property type="molecule type" value="Genomic_DNA"/>
</dbReference>
<dbReference type="AlphaFoldDB" id="A0AAV1J8J9"/>
<keyword evidence="14" id="KW-1185">Reference proteome</keyword>
<evidence type="ECO:0000256" key="8">
    <source>
        <dbReference type="ARBA" id="ARBA00022694"/>
    </source>
</evidence>
<sequence>MTEEYEILLNLSNESFWEAIYIFIKKPHLVNKRLWGCNILEKITIESAANLFKSFENLKIDNIDYDKICKKILVPQGSDYNHTPHYEVLIVELLPKNYEEKHAYHLVIVDRQKTSVAFYDITKHHQNLCPNFTYDFTYNENKLLLKTYAGNPKSTAWLKDTVLPQIVRWAQDTAKETHKKICKESLSMIAADKYYVKYNELKIKYGKNLVKIWPECTDPSKFVYEDVAIATYLLLLWEDEESQSFVDVGCGNGLLVYILTMEGYQGVGVDVRRRKIWEMYPKTVVLEETTVTPSNISSFSKYKWIIGNHSDELTPWIPIITALGSYNNKFFLLPCCAFNIDGTKYKRKDSSKSQYTEYLEYVQALCKDFGFDVHVDRLKIPSTKRICLVSKKRIYPEQEYESYCNYIKESLKTALRTNGSPDDFKTREKVERVRNCTQINKSIIDSIVKCVSNYLLAGCNKDTAWTEGREVEMSDIVKLIPADMLKVLKSECGGLQTLLRNNHHIFKVVNGKVQFRYPKTIEEVQDNIKNKKSNNTSLKTQVKPCWFFNNHPHGCPLSKDSCSFLHVYS</sequence>
<proteinExistence type="inferred from homology"/>
<keyword evidence="6 11" id="KW-0808">Transferase</keyword>
<keyword evidence="4 11" id="KW-0963">Cytoplasm</keyword>
<comment type="catalytic activity">
    <reaction evidence="9 11">
        <text>uridine(44) in tRNA(Ser) + S-adenosyl-L-methionine = 2'-O-methyluridine(44) in tRNA(Ser) + S-adenosyl-L-homocysteine + H(+)</text>
        <dbReference type="Rhea" id="RHEA:43100"/>
        <dbReference type="Rhea" id="RHEA-COMP:10339"/>
        <dbReference type="Rhea" id="RHEA-COMP:10340"/>
        <dbReference type="ChEBI" id="CHEBI:15378"/>
        <dbReference type="ChEBI" id="CHEBI:57856"/>
        <dbReference type="ChEBI" id="CHEBI:59789"/>
        <dbReference type="ChEBI" id="CHEBI:65315"/>
        <dbReference type="ChEBI" id="CHEBI:74478"/>
        <dbReference type="EC" id="2.1.1.211"/>
    </reaction>
</comment>
<comment type="function">
    <text evidence="1">Probable adenosyl-L-methionine (AdoMet)-dependent tRNA (uracil-O(2)-)-methyltransferase.</text>
</comment>
<evidence type="ECO:0000256" key="11">
    <source>
        <dbReference type="RuleBase" id="RU368004"/>
    </source>
</evidence>
<dbReference type="InterPro" id="IPR000571">
    <property type="entry name" value="Znf_CCCH"/>
</dbReference>
<dbReference type="EC" id="2.1.1.211" evidence="11"/>
<evidence type="ECO:0000313" key="13">
    <source>
        <dbReference type="EMBL" id="CAK1545193.1"/>
    </source>
</evidence>
<feature type="zinc finger region" description="C3H1-type" evidence="10">
    <location>
        <begin position="539"/>
        <end position="569"/>
    </location>
</feature>
<dbReference type="PROSITE" id="PS50103">
    <property type="entry name" value="ZF_C3H1"/>
    <property type="match status" value="1"/>
</dbReference>
<evidence type="ECO:0000256" key="9">
    <source>
        <dbReference type="ARBA" id="ARBA00047957"/>
    </source>
</evidence>